<keyword evidence="3" id="KW-1185">Reference proteome</keyword>
<feature type="domain" description="Carboxymuconolactone decarboxylase-like" evidence="1">
    <location>
        <begin position="12"/>
        <end position="94"/>
    </location>
</feature>
<dbReference type="NCBIfam" id="TIGR00778">
    <property type="entry name" value="ahpD_dom"/>
    <property type="match status" value="1"/>
</dbReference>
<proteinExistence type="predicted"/>
<gene>
    <name evidence="2" type="ORF">QNA08_14885</name>
</gene>
<dbReference type="PANTHER" id="PTHR34846:SF10">
    <property type="entry name" value="CYTOPLASMIC PROTEIN"/>
    <property type="match status" value="1"/>
</dbReference>
<name>A0ABT7AK82_9HYPH</name>
<dbReference type="InterPro" id="IPR003779">
    <property type="entry name" value="CMD-like"/>
</dbReference>
<dbReference type="InterPro" id="IPR004675">
    <property type="entry name" value="AhpD_core"/>
</dbReference>
<accession>A0ABT7AK82</accession>
<sequence length="156" mass="17277">MQARLNAYEVAPEIVQQAAALSEAINAVGLEPSLLELVKLRASQINGCAHCLHMHARDARRAGESEMRIHLLPAWRETLVFTGRERAALAWTEALTEVARKGAPDHLYEDLKAHFTDREIVALNSAVAMINFWNRSAIGLGYVPPVTRERLAEQAA</sequence>
<dbReference type="Pfam" id="PF02627">
    <property type="entry name" value="CMD"/>
    <property type="match status" value="1"/>
</dbReference>
<dbReference type="Gene3D" id="1.20.1290.10">
    <property type="entry name" value="AhpD-like"/>
    <property type="match status" value="1"/>
</dbReference>
<evidence type="ECO:0000313" key="3">
    <source>
        <dbReference type="Proteomes" id="UP001321492"/>
    </source>
</evidence>
<organism evidence="2 3">
    <name type="scientific">Chelatococcus albus</name>
    <dbReference type="NCBI Taxonomy" id="3047466"/>
    <lineage>
        <taxon>Bacteria</taxon>
        <taxon>Pseudomonadati</taxon>
        <taxon>Pseudomonadota</taxon>
        <taxon>Alphaproteobacteria</taxon>
        <taxon>Hyphomicrobiales</taxon>
        <taxon>Chelatococcaceae</taxon>
        <taxon>Chelatococcus</taxon>
    </lineage>
</organism>
<comment type="caution">
    <text evidence="2">The sequence shown here is derived from an EMBL/GenBank/DDBJ whole genome shotgun (WGS) entry which is preliminary data.</text>
</comment>
<dbReference type="RefSeq" id="WP_283741518.1">
    <property type="nucleotide sequence ID" value="NZ_JASJEV010000010.1"/>
</dbReference>
<dbReference type="EMBL" id="JASJEV010000010">
    <property type="protein sequence ID" value="MDJ1159520.1"/>
    <property type="molecule type" value="Genomic_DNA"/>
</dbReference>
<evidence type="ECO:0000259" key="1">
    <source>
        <dbReference type="Pfam" id="PF02627"/>
    </source>
</evidence>
<dbReference type="Proteomes" id="UP001321492">
    <property type="component" value="Unassembled WGS sequence"/>
</dbReference>
<protein>
    <submittedName>
        <fullName evidence="2">Carboxymuconolactone decarboxylase family protein</fullName>
    </submittedName>
</protein>
<reference evidence="2 3" key="1">
    <citation type="submission" date="2023-05" db="EMBL/GenBank/DDBJ databases">
        <title>Chelatococcus sp. nov., a moderately thermophilic bacterium isolated from hot spring microbial mat.</title>
        <authorList>
            <person name="Hu C.-J."/>
            <person name="Li W.-J."/>
        </authorList>
    </citation>
    <scope>NUCLEOTIDE SEQUENCE [LARGE SCALE GENOMIC DNA]</scope>
    <source>
        <strain evidence="2 3">SYSU G07232</strain>
    </source>
</reference>
<evidence type="ECO:0000313" key="2">
    <source>
        <dbReference type="EMBL" id="MDJ1159520.1"/>
    </source>
</evidence>
<dbReference type="PANTHER" id="PTHR34846">
    <property type="entry name" value="4-CARBOXYMUCONOLACTONE DECARBOXYLASE FAMILY PROTEIN (AFU_ORTHOLOGUE AFUA_6G11590)"/>
    <property type="match status" value="1"/>
</dbReference>
<dbReference type="SUPFAM" id="SSF69118">
    <property type="entry name" value="AhpD-like"/>
    <property type="match status" value="1"/>
</dbReference>
<dbReference type="InterPro" id="IPR029032">
    <property type="entry name" value="AhpD-like"/>
</dbReference>